<evidence type="ECO:0000256" key="2">
    <source>
        <dbReference type="SAM" id="SignalP"/>
    </source>
</evidence>
<proteinExistence type="predicted"/>
<evidence type="ECO:0000313" key="3">
    <source>
        <dbReference type="EMBL" id="PCD02247.1"/>
    </source>
</evidence>
<organism evidence="3 4">
    <name type="scientific">Sphingomonas spermidinifaciens</name>
    <dbReference type="NCBI Taxonomy" id="1141889"/>
    <lineage>
        <taxon>Bacteria</taxon>
        <taxon>Pseudomonadati</taxon>
        <taxon>Pseudomonadota</taxon>
        <taxon>Alphaproteobacteria</taxon>
        <taxon>Sphingomonadales</taxon>
        <taxon>Sphingomonadaceae</taxon>
        <taxon>Sphingomonas</taxon>
    </lineage>
</organism>
<feature type="chain" id="PRO_5012223926" description="DUF5666 domain-containing protein" evidence="2">
    <location>
        <begin position="22"/>
        <end position="212"/>
    </location>
</feature>
<feature type="signal peptide" evidence="2">
    <location>
        <begin position="1"/>
        <end position="21"/>
    </location>
</feature>
<keyword evidence="2" id="KW-0732">Signal</keyword>
<evidence type="ECO:0008006" key="5">
    <source>
        <dbReference type="Google" id="ProtNLM"/>
    </source>
</evidence>
<protein>
    <recommendedName>
        <fullName evidence="5">DUF5666 domain-containing protein</fullName>
    </recommendedName>
</protein>
<dbReference type="AlphaFoldDB" id="A0A2A4B2F7"/>
<accession>A0A2A4B2F7</accession>
<gene>
    <name evidence="3" type="ORF">COC42_12395</name>
</gene>
<evidence type="ECO:0000313" key="4">
    <source>
        <dbReference type="Proteomes" id="UP000218366"/>
    </source>
</evidence>
<comment type="caution">
    <text evidence="3">The sequence shown here is derived from an EMBL/GenBank/DDBJ whole genome shotgun (WGS) entry which is preliminary data.</text>
</comment>
<sequence>MYKLALALSGAAFVMPVTLQAQVQAPAVAPTPQPAAMVTGQVDNVLRSGTPVPLRMMEALTTKGKKLKTGQRFNLEVAEAVSVNGHVVIPGGSPAVGEVTEVRNKGMWGKSGRINARVLYVRANGRQIRLTGQLDDKGVTGTAGVVGAVALVPVAGFFMTGTSATIPLGAPVNGFVDEDIAFTPGAAQPAPMALAPSAPVSPAAAPQAPKAN</sequence>
<feature type="region of interest" description="Disordered" evidence="1">
    <location>
        <begin position="191"/>
        <end position="212"/>
    </location>
</feature>
<dbReference type="RefSeq" id="WP_096343626.1">
    <property type="nucleotide sequence ID" value="NZ_NWMW01000002.1"/>
</dbReference>
<keyword evidence="4" id="KW-1185">Reference proteome</keyword>
<dbReference type="Proteomes" id="UP000218366">
    <property type="component" value="Unassembled WGS sequence"/>
</dbReference>
<dbReference type="EMBL" id="NWMW01000002">
    <property type="protein sequence ID" value="PCD02247.1"/>
    <property type="molecule type" value="Genomic_DNA"/>
</dbReference>
<name>A0A2A4B2F7_9SPHN</name>
<dbReference type="OrthoDB" id="117664at2"/>
<evidence type="ECO:0000256" key="1">
    <source>
        <dbReference type="SAM" id="MobiDB-lite"/>
    </source>
</evidence>
<reference evidence="3 4" key="1">
    <citation type="submission" date="2017-09" db="EMBL/GenBank/DDBJ databases">
        <title>Sphingomonas spermidinifaciens 9NM-10, whole genome shotgun sequence.</title>
        <authorList>
            <person name="Feng G."/>
            <person name="Zhu H."/>
        </authorList>
    </citation>
    <scope>NUCLEOTIDE SEQUENCE [LARGE SCALE GENOMIC DNA]</scope>
    <source>
        <strain evidence="3 4">9NM-10</strain>
    </source>
</reference>